<reference evidence="1" key="1">
    <citation type="journal article" date="2014" name="Front. Microbiol.">
        <title>High frequency of phylogenetically diverse reductive dehalogenase-homologous genes in deep subseafloor sedimentary metagenomes.</title>
        <authorList>
            <person name="Kawai M."/>
            <person name="Futagami T."/>
            <person name="Toyoda A."/>
            <person name="Takaki Y."/>
            <person name="Nishi S."/>
            <person name="Hori S."/>
            <person name="Arai W."/>
            <person name="Tsubouchi T."/>
            <person name="Morono Y."/>
            <person name="Uchiyama I."/>
            <person name="Ito T."/>
            <person name="Fujiyama A."/>
            <person name="Inagaki F."/>
            <person name="Takami H."/>
        </authorList>
    </citation>
    <scope>NUCLEOTIDE SEQUENCE</scope>
    <source>
        <strain evidence="1">Expedition CK06-06</strain>
    </source>
</reference>
<name>X0XAG2_9ZZZZ</name>
<gene>
    <name evidence="1" type="ORF">S01H1_69471</name>
</gene>
<evidence type="ECO:0000313" key="1">
    <source>
        <dbReference type="EMBL" id="GAG40055.1"/>
    </source>
</evidence>
<dbReference type="AlphaFoldDB" id="X0XAG2"/>
<comment type="caution">
    <text evidence="1">The sequence shown here is derived from an EMBL/GenBank/DDBJ whole genome shotgun (WGS) entry which is preliminary data.</text>
</comment>
<sequence length="60" mass="7000">MRKSNIDINRRKVQEKLGADLAGPLEKYIPQFWVQDILEELGFQFREAVFSPLDNAMGIY</sequence>
<accession>X0XAG2</accession>
<feature type="non-terminal residue" evidence="1">
    <location>
        <position position="60"/>
    </location>
</feature>
<dbReference type="EMBL" id="BARS01046129">
    <property type="protein sequence ID" value="GAG40055.1"/>
    <property type="molecule type" value="Genomic_DNA"/>
</dbReference>
<proteinExistence type="predicted"/>
<organism evidence="1">
    <name type="scientific">marine sediment metagenome</name>
    <dbReference type="NCBI Taxonomy" id="412755"/>
    <lineage>
        <taxon>unclassified sequences</taxon>
        <taxon>metagenomes</taxon>
        <taxon>ecological metagenomes</taxon>
    </lineage>
</organism>
<protein>
    <submittedName>
        <fullName evidence="1">Uncharacterized protein</fullName>
    </submittedName>
</protein>